<dbReference type="Pfam" id="PF13676">
    <property type="entry name" value="TIR_2"/>
    <property type="match status" value="1"/>
</dbReference>
<dbReference type="InterPro" id="IPR035897">
    <property type="entry name" value="Toll_tir_struct_dom_sf"/>
</dbReference>
<dbReference type="GO" id="GO:0006955">
    <property type="term" value="P:immune response"/>
    <property type="evidence" value="ECO:0007669"/>
    <property type="project" value="InterPro"/>
</dbReference>
<sequence length="854" mass="99472">MLLVHCLWLLLYNVHISRGDLIEVYKELSHTILYPQEKSDDLPVELGQDDYSGCICRASKQNGVVVCFGNYECRMFPKIKVKCEFLRVRTTVITNIRKGHLDSLYFLKVLEIEANHQLRHIEAGVFKNLTSLQQLSISYNTHLHSIDEHTFIGLVNLRNLTLVNNGFTNILAITPAFKPSILPALRGLDISENAFEIIPEDAFVPMKGTTLMKLDLNLCRLDFIHPKSFLPLKNLRELHIGENDLNSTLIGDFLLKMKDERIYLMYLDLSGMGFRKNPPRDLMEIIAETSVRRLILSHNQFEFIDDDSFPKMENIELMDLRKVLAMQIGSNAFNPHKFPNLKLLLLSGNNLPGLHKAPFSDQLLFLDLSDNKGSPTNPMYYEIDRNTFVQSKELKILNLAFNRIRAIFEYTFRGLENLQILSMENGTLYHIGDKSFKPLKRLEMLNLANNPLEQNENLTSSMFDGLNDLKILILENCGIKRFYDDDNIFEMMPNLTHLVLRNNQLYYISAETLKPLKLLKVLDLSENLFVSWWQPLFLASGVKPITLNLKNNKLSHFSMSMIQDISYLLENNGNSRIEIELMDNIFICDCSSMYKMYSWLQANGSEVLRKFIQSSKFQCSSPDIWEDKRVADYLSSIKTLRCLMTEKMTNIMYLVWTAPSLVAVALILFIIVFIFKFKTYIRYWMFLAKLALGRNFRRKSGKHVETKDYKYDAFISYCSEDRDFVVHMINNLELEPPFLKLCVYERDFDIGSFISEAVLKSVNESKYVILVISNGFAKSQWCRWETQLAEYHRIFLEDGTSYDPLVLVRIGDVQNKYLTTTLKYLLKTKIYHTWDENNQDEFWKKLRNVLTRKI</sequence>
<name>A0A8R2GAD4_BOMMO</name>
<evidence type="ECO:0000256" key="2">
    <source>
        <dbReference type="ARBA" id="ARBA00009634"/>
    </source>
</evidence>
<keyword evidence="5 12" id="KW-0732">Signal</keyword>
<dbReference type="SMR" id="A0A8R2GAD4"/>
<evidence type="ECO:0000256" key="8">
    <source>
        <dbReference type="ARBA" id="ARBA00023136"/>
    </source>
</evidence>
<dbReference type="SMART" id="SM00369">
    <property type="entry name" value="LRR_TYP"/>
    <property type="match status" value="12"/>
</dbReference>
<evidence type="ECO:0000256" key="7">
    <source>
        <dbReference type="ARBA" id="ARBA00022989"/>
    </source>
</evidence>
<keyword evidence="4 11" id="KW-0812">Transmembrane</keyword>
<dbReference type="InterPro" id="IPR032675">
    <property type="entry name" value="LRR_dom_sf"/>
</dbReference>
<evidence type="ECO:0000256" key="5">
    <source>
        <dbReference type="ARBA" id="ARBA00022729"/>
    </source>
</evidence>
<dbReference type="InterPro" id="IPR000157">
    <property type="entry name" value="TIR_dom"/>
</dbReference>
<dbReference type="SUPFAM" id="SSF52058">
    <property type="entry name" value="L domain-like"/>
    <property type="match status" value="1"/>
</dbReference>
<evidence type="ECO:0000259" key="13">
    <source>
        <dbReference type="PROSITE" id="PS50104"/>
    </source>
</evidence>
<evidence type="ECO:0000313" key="15">
    <source>
        <dbReference type="Proteomes" id="UP000005204"/>
    </source>
</evidence>
<protein>
    <recommendedName>
        <fullName evidence="13">TIR domain-containing protein</fullName>
    </recommendedName>
</protein>
<reference evidence="14" key="2">
    <citation type="submission" date="2022-06" db="UniProtKB">
        <authorList>
            <consortium name="EnsemblMetazoa"/>
        </authorList>
    </citation>
    <scope>IDENTIFICATION</scope>
    <source>
        <strain evidence="14">p50T (Dazao)</strain>
    </source>
</reference>
<dbReference type="AlphaFoldDB" id="A0A8R2GAD4"/>
<evidence type="ECO:0000313" key="14">
    <source>
        <dbReference type="EnsemblMetazoa" id="XP_012546905.2"/>
    </source>
</evidence>
<comment type="similarity">
    <text evidence="2">Belongs to the Toll-like receptor family.</text>
</comment>
<keyword evidence="6" id="KW-0677">Repeat</keyword>
<feature type="domain" description="TIR" evidence="13">
    <location>
        <begin position="709"/>
        <end position="850"/>
    </location>
</feature>
<dbReference type="InterPro" id="IPR001611">
    <property type="entry name" value="Leu-rich_rpt"/>
</dbReference>
<feature type="signal peptide" evidence="12">
    <location>
        <begin position="1"/>
        <end position="19"/>
    </location>
</feature>
<dbReference type="PROSITE" id="PS50104">
    <property type="entry name" value="TIR"/>
    <property type="match status" value="1"/>
</dbReference>
<dbReference type="Gene3D" id="3.40.50.10140">
    <property type="entry name" value="Toll/interleukin-1 receptor homology (TIR) domain"/>
    <property type="match status" value="1"/>
</dbReference>
<dbReference type="Pfam" id="PF13855">
    <property type="entry name" value="LRR_8"/>
    <property type="match status" value="3"/>
</dbReference>
<keyword evidence="9" id="KW-0675">Receptor</keyword>
<dbReference type="Gene3D" id="3.80.10.10">
    <property type="entry name" value="Ribonuclease Inhibitor"/>
    <property type="match status" value="3"/>
</dbReference>
<dbReference type="PANTHER" id="PTHR24365:SF530">
    <property type="entry name" value="MSTPROX-RELATED"/>
    <property type="match status" value="1"/>
</dbReference>
<dbReference type="GO" id="GO:0002224">
    <property type="term" value="P:toll-like receptor signaling pathway"/>
    <property type="evidence" value="ECO:0007669"/>
    <property type="project" value="InterPro"/>
</dbReference>
<dbReference type="SMART" id="SM00255">
    <property type="entry name" value="TIR"/>
    <property type="match status" value="1"/>
</dbReference>
<evidence type="ECO:0000256" key="11">
    <source>
        <dbReference type="SAM" id="Phobius"/>
    </source>
</evidence>
<evidence type="ECO:0000256" key="9">
    <source>
        <dbReference type="ARBA" id="ARBA00023170"/>
    </source>
</evidence>
<dbReference type="InterPro" id="IPR003591">
    <property type="entry name" value="Leu-rich_rpt_typical-subtyp"/>
</dbReference>
<keyword evidence="8 11" id="KW-0472">Membrane</keyword>
<feature type="transmembrane region" description="Helical" evidence="11">
    <location>
        <begin position="651"/>
        <end position="675"/>
    </location>
</feature>
<keyword evidence="3" id="KW-0433">Leucine-rich repeat</keyword>
<dbReference type="RefSeq" id="XP_012546905.2">
    <property type="nucleotide sequence ID" value="XM_012691451.4"/>
</dbReference>
<dbReference type="GO" id="GO:0004888">
    <property type="term" value="F:transmembrane signaling receptor activity"/>
    <property type="evidence" value="ECO:0007669"/>
    <property type="project" value="InterPro"/>
</dbReference>
<comment type="subcellular location">
    <subcellularLocation>
        <location evidence="1">Membrane</location>
        <topology evidence="1">Single-pass type I membrane protein</topology>
    </subcellularLocation>
</comment>
<evidence type="ECO:0000256" key="3">
    <source>
        <dbReference type="ARBA" id="ARBA00022614"/>
    </source>
</evidence>
<organism evidence="14 15">
    <name type="scientific">Bombyx mori</name>
    <name type="common">Silk moth</name>
    <dbReference type="NCBI Taxonomy" id="7091"/>
    <lineage>
        <taxon>Eukaryota</taxon>
        <taxon>Metazoa</taxon>
        <taxon>Ecdysozoa</taxon>
        <taxon>Arthropoda</taxon>
        <taxon>Hexapoda</taxon>
        <taxon>Insecta</taxon>
        <taxon>Pterygota</taxon>
        <taxon>Neoptera</taxon>
        <taxon>Endopterygota</taxon>
        <taxon>Lepidoptera</taxon>
        <taxon>Glossata</taxon>
        <taxon>Ditrysia</taxon>
        <taxon>Bombycoidea</taxon>
        <taxon>Bombycidae</taxon>
        <taxon>Bombycinae</taxon>
        <taxon>Bombyx</taxon>
    </lineage>
</organism>
<dbReference type="SUPFAM" id="SSF52200">
    <property type="entry name" value="Toll/Interleukin receptor TIR domain"/>
    <property type="match status" value="1"/>
</dbReference>
<dbReference type="Proteomes" id="UP000005204">
    <property type="component" value="Unassembled WGS sequence"/>
</dbReference>
<keyword evidence="15" id="KW-1185">Reference proteome</keyword>
<accession>A0A8R2GAD4</accession>
<evidence type="ECO:0000256" key="6">
    <source>
        <dbReference type="ARBA" id="ARBA00022737"/>
    </source>
</evidence>
<dbReference type="KEGG" id="bmor:101739406"/>
<keyword evidence="10" id="KW-0325">Glycoprotein</keyword>
<dbReference type="SUPFAM" id="SSF52047">
    <property type="entry name" value="RNI-like"/>
    <property type="match status" value="1"/>
</dbReference>
<evidence type="ECO:0000256" key="4">
    <source>
        <dbReference type="ARBA" id="ARBA00022692"/>
    </source>
</evidence>
<dbReference type="PROSITE" id="PS51450">
    <property type="entry name" value="LRR"/>
    <property type="match status" value="1"/>
</dbReference>
<dbReference type="GeneID" id="101739406"/>
<dbReference type="PANTHER" id="PTHR24365">
    <property type="entry name" value="TOLL-LIKE RECEPTOR"/>
    <property type="match status" value="1"/>
</dbReference>
<dbReference type="InterPro" id="IPR017241">
    <property type="entry name" value="Toll-like_receptor"/>
</dbReference>
<keyword evidence="7 11" id="KW-1133">Transmembrane helix</keyword>
<evidence type="ECO:0000256" key="12">
    <source>
        <dbReference type="SAM" id="SignalP"/>
    </source>
</evidence>
<evidence type="ECO:0000256" key="1">
    <source>
        <dbReference type="ARBA" id="ARBA00004479"/>
    </source>
</evidence>
<dbReference type="GO" id="GO:0005886">
    <property type="term" value="C:plasma membrane"/>
    <property type="evidence" value="ECO:0007669"/>
    <property type="project" value="TreeGrafter"/>
</dbReference>
<reference evidence="15" key="1">
    <citation type="journal article" date="2008" name="Insect Biochem. Mol. Biol.">
        <title>The genome of a lepidopteran model insect, the silkworm Bombyx mori.</title>
        <authorList>
            <consortium name="International Silkworm Genome Consortium"/>
        </authorList>
    </citation>
    <scope>NUCLEOTIDE SEQUENCE [LARGE SCALE GENOMIC DNA]</scope>
    <source>
        <strain evidence="15">p50T</strain>
    </source>
</reference>
<dbReference type="EnsemblMetazoa" id="XM_012691451.3">
    <property type="protein sequence ID" value="XP_012546905.2"/>
    <property type="gene ID" value="LOC101739406"/>
</dbReference>
<feature type="chain" id="PRO_5035758334" description="TIR domain-containing protein" evidence="12">
    <location>
        <begin position="20"/>
        <end position="854"/>
    </location>
</feature>
<evidence type="ECO:0000256" key="10">
    <source>
        <dbReference type="ARBA" id="ARBA00023180"/>
    </source>
</evidence>
<dbReference type="PIRSF" id="PIRSF037595">
    <property type="entry name" value="Toll-like_receptor"/>
    <property type="match status" value="1"/>
</dbReference>
<proteinExistence type="inferred from homology"/>